<dbReference type="SUPFAM" id="SSF56112">
    <property type="entry name" value="Protein kinase-like (PK-like)"/>
    <property type="match status" value="1"/>
</dbReference>
<evidence type="ECO:0000256" key="2">
    <source>
        <dbReference type="ARBA" id="ARBA00030237"/>
    </source>
</evidence>
<evidence type="ECO:0000256" key="1">
    <source>
        <dbReference type="ARBA" id="ARBA00004623"/>
    </source>
</evidence>
<dbReference type="PANTHER" id="PTHR24348">
    <property type="entry name" value="SERINE/THREONINE-PROTEIN KINASE UNC-51-RELATED"/>
    <property type="match status" value="1"/>
</dbReference>
<dbReference type="GO" id="GO:0005524">
    <property type="term" value="F:ATP binding"/>
    <property type="evidence" value="ECO:0007669"/>
    <property type="project" value="InterPro"/>
</dbReference>
<feature type="compositionally biased region" description="Polar residues" evidence="3">
    <location>
        <begin position="421"/>
        <end position="479"/>
    </location>
</feature>
<dbReference type="GO" id="GO:0004674">
    <property type="term" value="F:protein serine/threonine kinase activity"/>
    <property type="evidence" value="ECO:0007669"/>
    <property type="project" value="InterPro"/>
</dbReference>
<feature type="region of interest" description="Disordered" evidence="3">
    <location>
        <begin position="416"/>
        <end position="554"/>
    </location>
</feature>
<name>A0A9X0C142_9EURO</name>
<reference evidence="5" key="1">
    <citation type="submission" date="2022-12" db="EMBL/GenBank/DDBJ databases">
        <authorList>
            <person name="Petersen C."/>
        </authorList>
    </citation>
    <scope>NUCLEOTIDE SEQUENCE</scope>
    <source>
        <strain evidence="5">IBT 29495</strain>
    </source>
</reference>
<evidence type="ECO:0000313" key="6">
    <source>
        <dbReference type="Proteomes" id="UP001149954"/>
    </source>
</evidence>
<dbReference type="GO" id="GO:0034045">
    <property type="term" value="C:phagophore assembly site membrane"/>
    <property type="evidence" value="ECO:0007669"/>
    <property type="project" value="UniProtKB-SubCell"/>
</dbReference>
<dbReference type="EMBL" id="JAPWDS010000006">
    <property type="protein sequence ID" value="KAJ5494198.1"/>
    <property type="molecule type" value="Genomic_DNA"/>
</dbReference>
<dbReference type="OrthoDB" id="10252171at2759"/>
<dbReference type="PROSITE" id="PS50011">
    <property type="entry name" value="PROTEIN_KINASE_DOM"/>
    <property type="match status" value="1"/>
</dbReference>
<dbReference type="Pfam" id="PF00069">
    <property type="entry name" value="Pkinase"/>
    <property type="match status" value="1"/>
</dbReference>
<dbReference type="GO" id="GO:0010506">
    <property type="term" value="P:regulation of autophagy"/>
    <property type="evidence" value="ECO:0007669"/>
    <property type="project" value="InterPro"/>
</dbReference>
<dbReference type="AlphaFoldDB" id="A0A9X0C142"/>
<keyword evidence="6" id="KW-1185">Reference proteome</keyword>
<dbReference type="InterPro" id="IPR045269">
    <property type="entry name" value="Atg1-like"/>
</dbReference>
<comment type="subcellular location">
    <subcellularLocation>
        <location evidence="1">Preautophagosomal structure membrane</location>
        <topology evidence="1">Peripheral membrane protein</topology>
    </subcellularLocation>
</comment>
<proteinExistence type="predicted"/>
<feature type="domain" description="Protein kinase" evidence="4">
    <location>
        <begin position="46"/>
        <end position="333"/>
    </location>
</feature>
<comment type="caution">
    <text evidence="5">The sequence shown here is derived from an EMBL/GenBank/DDBJ whole genome shotgun (WGS) entry which is preliminary data.</text>
</comment>
<dbReference type="Proteomes" id="UP001149954">
    <property type="component" value="Unassembled WGS sequence"/>
</dbReference>
<gene>
    <name evidence="5" type="ORF">N7463_010285</name>
</gene>
<evidence type="ECO:0000256" key="3">
    <source>
        <dbReference type="SAM" id="MobiDB-lite"/>
    </source>
</evidence>
<feature type="compositionally biased region" description="Low complexity" evidence="3">
    <location>
        <begin position="504"/>
        <end position="516"/>
    </location>
</feature>
<sequence>MSQVSDLVKDSKLPTKLDADLTTHTFLESTLVAGRRGRRRERKEVWKKKRDLAIGIFGTIWLEECVSEGKLRAVKEVRKVVPGPRYMDYNRELEAIARFSQKKYDGCFVKSSGWFENNECLFIAMEYFPLGDLQKYMTQLFREKEAQQITFQLLESLDFMHGNGFTHGDLKPQVCSSHAFTFTSTFPNPGKNVFVLSTGPNWWVKIGDFGISKRVMEGFTGIQTFNSMPAFTAPEVYEQLWGPSSEIATLGPDHRPEIDIWGLGVITYYLLTGKFPFSGKSDLLEYYRGNSILPFDSSHSPVSPEATSFLARMMAANPADRPTARDALDYAWLIPMLQDDSQTENTDKTIPATKDTVAATSKPQTSSATQEVLLPDEIDLTPDARKKHSFRTESARQMKTSLDIDGDTYKQLVATPGNAKLTPTTNVMTNPLQTPNGHPPTGTHSIALSPSNDSQSSRPVLHTSHTQISETLPSVNLPSHNRRRSDAAPIPIPDLSCVTPVPGSSISRSPSTSIKNSSDRFSEKLRRASRSIMPKPNRHSQDHAATSPISPKPGYLHFTHMSHVLELR</sequence>
<dbReference type="InterPro" id="IPR000719">
    <property type="entry name" value="Prot_kinase_dom"/>
</dbReference>
<evidence type="ECO:0000313" key="5">
    <source>
        <dbReference type="EMBL" id="KAJ5494198.1"/>
    </source>
</evidence>
<feature type="compositionally biased region" description="Basic and acidic residues" evidence="3">
    <location>
        <begin position="517"/>
        <end position="526"/>
    </location>
</feature>
<evidence type="ECO:0000259" key="4">
    <source>
        <dbReference type="PROSITE" id="PS50011"/>
    </source>
</evidence>
<accession>A0A9X0C142</accession>
<organism evidence="5 6">
    <name type="scientific">Penicillium fimorum</name>
    <dbReference type="NCBI Taxonomy" id="1882269"/>
    <lineage>
        <taxon>Eukaryota</taxon>
        <taxon>Fungi</taxon>
        <taxon>Dikarya</taxon>
        <taxon>Ascomycota</taxon>
        <taxon>Pezizomycotina</taxon>
        <taxon>Eurotiomycetes</taxon>
        <taxon>Eurotiomycetidae</taxon>
        <taxon>Eurotiales</taxon>
        <taxon>Aspergillaceae</taxon>
        <taxon>Penicillium</taxon>
    </lineage>
</organism>
<dbReference type="InterPro" id="IPR011009">
    <property type="entry name" value="Kinase-like_dom_sf"/>
</dbReference>
<protein>
    <recommendedName>
        <fullName evidence="2">Autophagy-related protein 1</fullName>
    </recommendedName>
</protein>
<reference evidence="5" key="2">
    <citation type="journal article" date="2023" name="IMA Fungus">
        <title>Comparative genomic study of the Penicillium genus elucidates a diverse pangenome and 15 lateral gene transfer events.</title>
        <authorList>
            <person name="Petersen C."/>
            <person name="Sorensen T."/>
            <person name="Nielsen M.R."/>
            <person name="Sondergaard T.E."/>
            <person name="Sorensen J.L."/>
            <person name="Fitzpatrick D.A."/>
            <person name="Frisvad J.C."/>
            <person name="Nielsen K.L."/>
        </authorList>
    </citation>
    <scope>NUCLEOTIDE SEQUENCE</scope>
    <source>
        <strain evidence="5">IBT 29495</strain>
    </source>
</reference>
<dbReference type="Gene3D" id="1.10.510.10">
    <property type="entry name" value="Transferase(Phosphotransferase) domain 1"/>
    <property type="match status" value="1"/>
</dbReference>